<gene>
    <name evidence="3" type="ORF">A5888_001949</name>
    <name evidence="2" type="ORF">A5888_002866</name>
</gene>
<dbReference type="AlphaFoldDB" id="A0A242K316"/>
<organism evidence="2">
    <name type="scientific">Candidatus Enterococcus clewellii</name>
    <dbReference type="NCBI Taxonomy" id="1834193"/>
    <lineage>
        <taxon>Bacteria</taxon>
        <taxon>Bacillati</taxon>
        <taxon>Bacillota</taxon>
        <taxon>Bacilli</taxon>
        <taxon>Lactobacillales</taxon>
        <taxon>Enterococcaceae</taxon>
        <taxon>Enterococcus</taxon>
    </lineage>
</organism>
<evidence type="ECO:0000313" key="4">
    <source>
        <dbReference type="Proteomes" id="UP000195141"/>
    </source>
</evidence>
<protein>
    <recommendedName>
        <fullName evidence="5">Cyclic nucleotide-binding protein</fullName>
    </recommendedName>
</protein>
<dbReference type="EMBL" id="NGMM01000005">
    <property type="protein sequence ID" value="OTP13388.1"/>
    <property type="molecule type" value="Genomic_DNA"/>
</dbReference>
<name>A0A242K316_9ENTE</name>
<dbReference type="OrthoDB" id="9795736at2"/>
<keyword evidence="1" id="KW-1133">Transmembrane helix</keyword>
<keyword evidence="1" id="KW-0472">Membrane</keyword>
<evidence type="ECO:0008006" key="5">
    <source>
        <dbReference type="Google" id="ProtNLM"/>
    </source>
</evidence>
<evidence type="ECO:0000256" key="1">
    <source>
        <dbReference type="SAM" id="Phobius"/>
    </source>
</evidence>
<keyword evidence="4" id="KW-1185">Reference proteome</keyword>
<proteinExistence type="predicted"/>
<feature type="transmembrane region" description="Helical" evidence="1">
    <location>
        <begin position="110"/>
        <end position="131"/>
    </location>
</feature>
<reference evidence="3" key="3">
    <citation type="submission" date="2024-03" db="EMBL/GenBank/DDBJ databases">
        <title>The Genome Sequence of Enterococcus sp. DIV0242b.</title>
        <authorList>
            <consortium name="The Broad Institute Genomics Platform"/>
            <consortium name="The Broad Institute Microbial Omics Core"/>
            <consortium name="The Broad Institute Genomic Center for Infectious Diseases"/>
            <person name="Earl A."/>
            <person name="Manson A."/>
            <person name="Gilmore M."/>
            <person name="Schwartman J."/>
            <person name="Shea T."/>
            <person name="Abouelleil A."/>
            <person name="Cao P."/>
            <person name="Chapman S."/>
            <person name="Cusick C."/>
            <person name="Young S."/>
            <person name="Neafsey D."/>
            <person name="Nusbaum C."/>
            <person name="Birren B."/>
        </authorList>
    </citation>
    <scope>NUCLEOTIDE SEQUENCE</scope>
    <source>
        <strain evidence="3">9E7_DIV0242</strain>
    </source>
</reference>
<keyword evidence="1" id="KW-0812">Transmembrane</keyword>
<reference evidence="2" key="1">
    <citation type="submission" date="2017-05" db="EMBL/GenBank/DDBJ databases">
        <title>The Genome Sequence of Enterococcus sp. 9E7_DIV0242.</title>
        <authorList>
            <consortium name="The Broad Institute Genomics Platform"/>
            <consortium name="The Broad Institute Genomic Center for Infectious Diseases"/>
            <person name="Earl A."/>
            <person name="Manson A."/>
            <person name="Schwartman J."/>
            <person name="Gilmore M."/>
            <person name="Abouelleil A."/>
            <person name="Cao P."/>
            <person name="Chapman S."/>
            <person name="Cusick C."/>
            <person name="Shea T."/>
            <person name="Young S."/>
            <person name="Neafsey D."/>
            <person name="Nusbaum C."/>
            <person name="Birren B."/>
        </authorList>
    </citation>
    <scope>NUCLEOTIDE SEQUENCE [LARGE SCALE GENOMIC DNA]</scope>
    <source>
        <strain evidence="2">9E7_DIV0242</strain>
    </source>
</reference>
<dbReference type="RefSeq" id="WP_086349894.1">
    <property type="nucleotide sequence ID" value="NZ_CP147247.1"/>
</dbReference>
<evidence type="ECO:0000313" key="2">
    <source>
        <dbReference type="EMBL" id="OTP13388.1"/>
    </source>
</evidence>
<dbReference type="EMBL" id="CP147247">
    <property type="protein sequence ID" value="WYJ90221.1"/>
    <property type="molecule type" value="Genomic_DNA"/>
</dbReference>
<sequence length="230" mass="26822">MTKRKVEKLEKIKVVDIEQEIRTFILTSQPQLTEESCISYPQLLSYRLEYVRSLLKNESLKSKQLNELIEKQLKDNEVVADNLNKTIAEKLTLGQKTADGIAKFGGSWPFIFLFIIVLLSWITLNTVAVFFQPFDKYPFILLNLALSCLAAIQAPIIMMSQNRQEERDRKQAENDYKVNLKAEIEINLLHEKLDYLLNEQWQHLVEIQNIQLELLGELQEQIADVKEKDK</sequence>
<feature type="transmembrane region" description="Helical" evidence="1">
    <location>
        <begin position="137"/>
        <end position="160"/>
    </location>
</feature>
<dbReference type="Proteomes" id="UP000195141">
    <property type="component" value="Chromosome"/>
</dbReference>
<dbReference type="PANTHER" id="PTHR41386">
    <property type="entry name" value="INTEGRAL MEMBRANE PROTEIN-RELATED"/>
    <property type="match status" value="1"/>
</dbReference>
<accession>A0A242K316</accession>
<dbReference type="Pfam" id="PF06210">
    <property type="entry name" value="DUF1003"/>
    <property type="match status" value="1"/>
</dbReference>
<dbReference type="InterPro" id="IPR010406">
    <property type="entry name" value="DUF1003"/>
</dbReference>
<dbReference type="PANTHER" id="PTHR41386:SF1">
    <property type="entry name" value="MEMBRANE PROTEIN"/>
    <property type="match status" value="1"/>
</dbReference>
<reference evidence="3" key="2">
    <citation type="submission" date="2017-05" db="EMBL/GenBank/DDBJ databases">
        <authorList>
            <consortium name="The Broad Institute Genomics Platform"/>
            <consortium name="The Broad Institute Genomic Center for Infectious Diseases"/>
            <person name="Earl A."/>
            <person name="Manson A."/>
            <person name="Schwartman J."/>
            <person name="Gilmore M."/>
            <person name="Abouelleil A."/>
            <person name="Cao P."/>
            <person name="Chapman S."/>
            <person name="Cusick C."/>
            <person name="Shea T."/>
            <person name="Young S."/>
            <person name="Neafsey D."/>
            <person name="Nusbaum C."/>
            <person name="Birren B."/>
        </authorList>
    </citation>
    <scope>NUCLEOTIDE SEQUENCE</scope>
    <source>
        <strain evidence="3">9E7_DIV0242</strain>
    </source>
</reference>
<evidence type="ECO:0000313" key="3">
    <source>
        <dbReference type="EMBL" id="WYJ90221.1"/>
    </source>
</evidence>